<dbReference type="GO" id="GO:0005783">
    <property type="term" value="C:endoplasmic reticulum"/>
    <property type="evidence" value="ECO:0007669"/>
    <property type="project" value="InterPro"/>
</dbReference>
<dbReference type="Proteomes" id="UP001306508">
    <property type="component" value="Unassembled WGS sequence"/>
</dbReference>
<organism evidence="2 3">
    <name type="scientific">Arxiozyma heterogenica</name>
    <dbReference type="NCBI Taxonomy" id="278026"/>
    <lineage>
        <taxon>Eukaryota</taxon>
        <taxon>Fungi</taxon>
        <taxon>Dikarya</taxon>
        <taxon>Ascomycota</taxon>
        <taxon>Saccharomycotina</taxon>
        <taxon>Saccharomycetes</taxon>
        <taxon>Saccharomycetales</taxon>
        <taxon>Saccharomycetaceae</taxon>
        <taxon>Arxiozyma</taxon>
    </lineage>
</organism>
<evidence type="ECO:0000256" key="1">
    <source>
        <dbReference type="SAM" id="MobiDB-lite"/>
    </source>
</evidence>
<protein>
    <submittedName>
        <fullName evidence="2">Uncharacterized protein</fullName>
    </submittedName>
</protein>
<evidence type="ECO:0000313" key="2">
    <source>
        <dbReference type="EMBL" id="KAK5780735.1"/>
    </source>
</evidence>
<gene>
    <name evidence="2" type="ORF">RI543_001857</name>
</gene>
<feature type="region of interest" description="Disordered" evidence="1">
    <location>
        <begin position="172"/>
        <end position="208"/>
    </location>
</feature>
<dbReference type="AlphaFoldDB" id="A0AAN8A974"/>
<comment type="caution">
    <text evidence="2">The sequence shown here is derived from an EMBL/GenBank/DDBJ whole genome shotgun (WGS) entry which is preliminary data.</text>
</comment>
<dbReference type="PANTHER" id="PTHR28112:SF1">
    <property type="entry name" value="SRP-INDEPENDENT TARGETING PROTEIN 3"/>
    <property type="match status" value="1"/>
</dbReference>
<feature type="compositionally biased region" description="Low complexity" evidence="1">
    <location>
        <begin position="177"/>
        <end position="188"/>
    </location>
</feature>
<sequence length="208" mass="23520">MVSPAVTNIVFMLVMMQLSRRIDLEDETNIMYVRTAYLISVVSAYIVYQIVKQKIVAKNDLTKVKVVTPKNPMKPEESEKVKYMTVKEYDLEQVDQAIKGIWTGVAMMAFMHLYMKYTNPLFMQCLNPIKGALEHNVTRINLWGAKAEGDLQRPFKSPSILDAFMKKPEENTAVEASSSSFSSLSSSSEPKIVELKDEKTSTTTTTSE</sequence>
<dbReference type="PIRSF" id="PIRSF008756">
    <property type="entry name" value="P_tr_PHO88"/>
    <property type="match status" value="1"/>
</dbReference>
<keyword evidence="3" id="KW-1185">Reference proteome</keyword>
<dbReference type="EMBL" id="JAWIZZ010000040">
    <property type="protein sequence ID" value="KAK5780735.1"/>
    <property type="molecule type" value="Genomic_DNA"/>
</dbReference>
<proteinExistence type="predicted"/>
<dbReference type="GO" id="GO:0005739">
    <property type="term" value="C:mitochondrion"/>
    <property type="evidence" value="ECO:0007669"/>
    <property type="project" value="TreeGrafter"/>
</dbReference>
<dbReference type="InterPro" id="IPR012098">
    <property type="entry name" value="SND3_fun"/>
</dbReference>
<dbReference type="GO" id="GO:0045047">
    <property type="term" value="P:protein targeting to ER"/>
    <property type="evidence" value="ECO:0007669"/>
    <property type="project" value="InterPro"/>
</dbReference>
<evidence type="ECO:0000313" key="3">
    <source>
        <dbReference type="Proteomes" id="UP001306508"/>
    </source>
</evidence>
<dbReference type="Pfam" id="PF10032">
    <property type="entry name" value="Pho88"/>
    <property type="match status" value="1"/>
</dbReference>
<feature type="compositionally biased region" description="Basic and acidic residues" evidence="1">
    <location>
        <begin position="191"/>
        <end position="200"/>
    </location>
</feature>
<dbReference type="PANTHER" id="PTHR28112">
    <property type="entry name" value="SRP-INDEPENDENT TARGETING PROTEIN 3"/>
    <property type="match status" value="1"/>
</dbReference>
<name>A0AAN8A974_9SACH</name>
<accession>A0AAN8A974</accession>
<reference evidence="3" key="1">
    <citation type="submission" date="2023-07" db="EMBL/GenBank/DDBJ databases">
        <title>A draft genome of Kazachstania heterogenica Y-27499.</title>
        <authorList>
            <person name="Donic C."/>
            <person name="Kralova J.S."/>
            <person name="Fidel L."/>
            <person name="Ben-Dor S."/>
            <person name="Jung S."/>
        </authorList>
    </citation>
    <scope>NUCLEOTIDE SEQUENCE [LARGE SCALE GENOMIC DNA]</scope>
    <source>
        <strain evidence="3">Y27499</strain>
    </source>
</reference>